<keyword evidence="3" id="KW-1185">Reference proteome</keyword>
<keyword evidence="1" id="KW-1133">Transmembrane helix</keyword>
<dbReference type="RefSeq" id="WP_157459293.1">
    <property type="nucleotide sequence ID" value="NZ_WQLB01000012.1"/>
</dbReference>
<keyword evidence="1" id="KW-0812">Transmembrane</keyword>
<feature type="transmembrane region" description="Helical" evidence="1">
    <location>
        <begin position="277"/>
        <end position="294"/>
    </location>
</feature>
<gene>
    <name evidence="2" type="ORF">GO986_10755</name>
</gene>
<protein>
    <submittedName>
        <fullName evidence="2">DUF389 domain-containing protein</fullName>
    </submittedName>
</protein>
<dbReference type="Pfam" id="PF04087">
    <property type="entry name" value="DUF389"/>
    <property type="match status" value="1"/>
</dbReference>
<name>A0A7C9HYI5_9DEIO</name>
<evidence type="ECO:0000313" key="3">
    <source>
        <dbReference type="Proteomes" id="UP000483286"/>
    </source>
</evidence>
<feature type="transmembrane region" description="Helical" evidence="1">
    <location>
        <begin position="113"/>
        <end position="130"/>
    </location>
</feature>
<keyword evidence="1" id="KW-0472">Membrane</keyword>
<feature type="transmembrane region" description="Helical" evidence="1">
    <location>
        <begin position="241"/>
        <end position="265"/>
    </location>
</feature>
<proteinExistence type="predicted"/>
<accession>A0A7C9HYI5</accession>
<feature type="transmembrane region" description="Helical" evidence="1">
    <location>
        <begin position="171"/>
        <end position="192"/>
    </location>
</feature>
<organism evidence="2 3">
    <name type="scientific">Deinococcus arboris</name>
    <dbReference type="NCBI Taxonomy" id="2682977"/>
    <lineage>
        <taxon>Bacteria</taxon>
        <taxon>Thermotogati</taxon>
        <taxon>Deinococcota</taxon>
        <taxon>Deinococci</taxon>
        <taxon>Deinococcales</taxon>
        <taxon>Deinococcaceae</taxon>
        <taxon>Deinococcus</taxon>
    </lineage>
</organism>
<evidence type="ECO:0000313" key="2">
    <source>
        <dbReference type="EMBL" id="MVN87250.1"/>
    </source>
</evidence>
<dbReference type="AlphaFoldDB" id="A0A7C9HYI5"/>
<reference evidence="2 3" key="1">
    <citation type="submission" date="2019-12" db="EMBL/GenBank/DDBJ databases">
        <title>Deinococcus sp. HMF7620 Genome sequencing and assembly.</title>
        <authorList>
            <person name="Kang H."/>
            <person name="Kim H."/>
            <person name="Joh K."/>
        </authorList>
    </citation>
    <scope>NUCLEOTIDE SEQUENCE [LARGE SCALE GENOMIC DNA]</scope>
    <source>
        <strain evidence="2 3">HMF7620</strain>
    </source>
</reference>
<feature type="transmembrane region" description="Helical" evidence="1">
    <location>
        <begin position="212"/>
        <end position="234"/>
    </location>
</feature>
<sequence length="306" mass="32419">MHRTMTITVPADRTHELSRRLAEMDAVVSLTLSRGASLKPPGDVFTAHVLNRGADAVLKQVEELCPHFSATTSELSAILDPQAHDEVLADVDEALWEEIAAGLRHQIRVTSNFVALMALGGLLSTIGMVSGGTPQVLAFVAASIVAPGFEPFAKVALGLVVRQPKALTMSLWSAAVGYAVFIALAGLSFWGLRLLGVVEVTDFTGNPELARLANPTAVEVLFSACGALAGAVVMAAYRERVIAGALVALVLMPAAATVGMALSLARWELAWEGLERLGLDALLVVGLCALVFGLKQRFVHRRRPLL</sequence>
<dbReference type="Proteomes" id="UP000483286">
    <property type="component" value="Unassembled WGS sequence"/>
</dbReference>
<feature type="transmembrane region" description="Helical" evidence="1">
    <location>
        <begin position="136"/>
        <end position="159"/>
    </location>
</feature>
<dbReference type="PANTHER" id="PTHR20992">
    <property type="entry name" value="AT15442P-RELATED"/>
    <property type="match status" value="1"/>
</dbReference>
<comment type="caution">
    <text evidence="2">The sequence shown here is derived from an EMBL/GenBank/DDBJ whole genome shotgun (WGS) entry which is preliminary data.</text>
</comment>
<dbReference type="InterPro" id="IPR005240">
    <property type="entry name" value="DUF389"/>
</dbReference>
<evidence type="ECO:0000256" key="1">
    <source>
        <dbReference type="SAM" id="Phobius"/>
    </source>
</evidence>
<dbReference type="PANTHER" id="PTHR20992:SF9">
    <property type="entry name" value="AT15442P-RELATED"/>
    <property type="match status" value="1"/>
</dbReference>
<dbReference type="EMBL" id="WQLB01000012">
    <property type="protein sequence ID" value="MVN87250.1"/>
    <property type="molecule type" value="Genomic_DNA"/>
</dbReference>